<dbReference type="KEGG" id="bliq:INP51_02225"/>
<evidence type="ECO:0000259" key="13">
    <source>
        <dbReference type="Pfam" id="PF04452"/>
    </source>
</evidence>
<dbReference type="InterPro" id="IPR046886">
    <property type="entry name" value="RsmE_MTase_dom"/>
</dbReference>
<evidence type="ECO:0000256" key="3">
    <source>
        <dbReference type="ARBA" id="ARBA00012328"/>
    </source>
</evidence>
<dbReference type="GO" id="GO:0070475">
    <property type="term" value="P:rRNA base methylation"/>
    <property type="evidence" value="ECO:0007669"/>
    <property type="project" value="TreeGrafter"/>
</dbReference>
<comment type="function">
    <text evidence="10 12">Specifically methylates the N3 position of the uracil ring of uridine 1498 (m3U1498) in 16S rRNA. Acts on the fully assembled 30S ribosomal subunit.</text>
</comment>
<keyword evidence="5 12" id="KW-0963">Cytoplasm</keyword>
<protein>
    <recommendedName>
        <fullName evidence="4 12">Ribosomal RNA small subunit methyltransferase E</fullName>
        <ecNumber evidence="3 12">2.1.1.193</ecNumber>
    </recommendedName>
</protein>
<keyword evidence="16" id="KW-1185">Reference proteome</keyword>
<dbReference type="NCBIfam" id="NF008692">
    <property type="entry name" value="PRK11713.1-5"/>
    <property type="match status" value="1"/>
</dbReference>
<dbReference type="InterPro" id="IPR029028">
    <property type="entry name" value="Alpha/beta_knot_MTases"/>
</dbReference>
<dbReference type="InterPro" id="IPR046887">
    <property type="entry name" value="RsmE_PUA-like"/>
</dbReference>
<dbReference type="GO" id="GO:0070042">
    <property type="term" value="F:rRNA (uridine-N3-)-methyltransferase activity"/>
    <property type="evidence" value="ECO:0007669"/>
    <property type="project" value="TreeGrafter"/>
</dbReference>
<evidence type="ECO:0000313" key="15">
    <source>
        <dbReference type="EMBL" id="QOV19814.1"/>
    </source>
</evidence>
<name>A0A7M2RIJ7_9FIRM</name>
<dbReference type="EMBL" id="CP063304">
    <property type="protein sequence ID" value="QOV19814.1"/>
    <property type="molecule type" value="Genomic_DNA"/>
</dbReference>
<comment type="subcellular location">
    <subcellularLocation>
        <location evidence="1 12">Cytoplasm</location>
    </subcellularLocation>
</comment>
<dbReference type="PIRSF" id="PIRSF015601">
    <property type="entry name" value="MTase_slr0722"/>
    <property type="match status" value="1"/>
</dbReference>
<dbReference type="Gene3D" id="2.40.240.20">
    <property type="entry name" value="Hypothetical PUA domain-like, domain 1"/>
    <property type="match status" value="1"/>
</dbReference>
<evidence type="ECO:0000256" key="2">
    <source>
        <dbReference type="ARBA" id="ARBA00005528"/>
    </source>
</evidence>
<dbReference type="SUPFAM" id="SSF88697">
    <property type="entry name" value="PUA domain-like"/>
    <property type="match status" value="1"/>
</dbReference>
<dbReference type="RefSeq" id="WP_193736134.1">
    <property type="nucleotide sequence ID" value="NZ_CP063304.1"/>
</dbReference>
<dbReference type="Proteomes" id="UP000593601">
    <property type="component" value="Chromosome"/>
</dbReference>
<keyword evidence="9 12" id="KW-0949">S-adenosyl-L-methionine</keyword>
<evidence type="ECO:0000256" key="4">
    <source>
        <dbReference type="ARBA" id="ARBA00013673"/>
    </source>
</evidence>
<dbReference type="CDD" id="cd18084">
    <property type="entry name" value="RsmE-like"/>
    <property type="match status" value="1"/>
</dbReference>
<evidence type="ECO:0000256" key="9">
    <source>
        <dbReference type="ARBA" id="ARBA00022691"/>
    </source>
</evidence>
<evidence type="ECO:0000256" key="1">
    <source>
        <dbReference type="ARBA" id="ARBA00004496"/>
    </source>
</evidence>
<sequence length="246" mass="28242">MYRFFVEPDQIEEKWIRIRGSDVNHIKNVLRCRIGEEIRVSAQGDREYACCIEQIDEDEILAEILYIQENGMELTSRIYLFQGIPKGDKMEWIIQKAVELGVYEVIPVDTKRSVVKLDRKKKENKIRRWQAISESAAKQSKRMIIPKISPVLTFDQAADRADSLDVCLIPYELAKGFQKTRSIMEGIRPGQSIGIFIGPEGGFDEQEVKLAIEHKIVPITLGRRILRTETAGMTVLSILMYLLEGK</sequence>
<reference evidence="15 16" key="1">
    <citation type="submission" date="2020-10" db="EMBL/GenBank/DDBJ databases">
        <title>Blautia liquoris sp.nov., isolated from the mud in a fermentation cellar used for the production of Chinese strong-flavoured liquor.</title>
        <authorList>
            <person name="Lu L."/>
        </authorList>
    </citation>
    <scope>NUCLEOTIDE SEQUENCE [LARGE SCALE GENOMIC DNA]</scope>
    <source>
        <strain evidence="15 16">LZLJ-3</strain>
    </source>
</reference>
<dbReference type="SUPFAM" id="SSF75217">
    <property type="entry name" value="alpha/beta knot"/>
    <property type="match status" value="1"/>
</dbReference>
<proteinExistence type="inferred from homology"/>
<evidence type="ECO:0000256" key="11">
    <source>
        <dbReference type="ARBA" id="ARBA00047944"/>
    </source>
</evidence>
<keyword evidence="6 12" id="KW-0698">rRNA processing</keyword>
<dbReference type="AlphaFoldDB" id="A0A7M2RIJ7"/>
<keyword evidence="7 12" id="KW-0489">Methyltransferase</keyword>
<evidence type="ECO:0000256" key="8">
    <source>
        <dbReference type="ARBA" id="ARBA00022679"/>
    </source>
</evidence>
<comment type="catalytic activity">
    <reaction evidence="11 12">
        <text>uridine(1498) in 16S rRNA + S-adenosyl-L-methionine = N(3)-methyluridine(1498) in 16S rRNA + S-adenosyl-L-homocysteine + H(+)</text>
        <dbReference type="Rhea" id="RHEA:42920"/>
        <dbReference type="Rhea" id="RHEA-COMP:10283"/>
        <dbReference type="Rhea" id="RHEA-COMP:10284"/>
        <dbReference type="ChEBI" id="CHEBI:15378"/>
        <dbReference type="ChEBI" id="CHEBI:57856"/>
        <dbReference type="ChEBI" id="CHEBI:59789"/>
        <dbReference type="ChEBI" id="CHEBI:65315"/>
        <dbReference type="ChEBI" id="CHEBI:74502"/>
        <dbReference type="EC" id="2.1.1.193"/>
    </reaction>
</comment>
<evidence type="ECO:0000256" key="12">
    <source>
        <dbReference type="PIRNR" id="PIRNR015601"/>
    </source>
</evidence>
<dbReference type="InterPro" id="IPR006700">
    <property type="entry name" value="RsmE"/>
</dbReference>
<dbReference type="GO" id="GO:0005737">
    <property type="term" value="C:cytoplasm"/>
    <property type="evidence" value="ECO:0007669"/>
    <property type="project" value="UniProtKB-SubCell"/>
</dbReference>
<evidence type="ECO:0000256" key="7">
    <source>
        <dbReference type="ARBA" id="ARBA00022603"/>
    </source>
</evidence>
<dbReference type="InterPro" id="IPR015947">
    <property type="entry name" value="PUA-like_sf"/>
</dbReference>
<evidence type="ECO:0000259" key="14">
    <source>
        <dbReference type="Pfam" id="PF20260"/>
    </source>
</evidence>
<dbReference type="InterPro" id="IPR029026">
    <property type="entry name" value="tRNA_m1G_MTases_N"/>
</dbReference>
<keyword evidence="8 12" id="KW-0808">Transferase</keyword>
<evidence type="ECO:0000256" key="5">
    <source>
        <dbReference type="ARBA" id="ARBA00022490"/>
    </source>
</evidence>
<dbReference type="PANTHER" id="PTHR30027:SF3">
    <property type="entry name" value="16S RRNA (URACIL(1498)-N(3))-METHYLTRANSFERASE"/>
    <property type="match status" value="1"/>
</dbReference>
<evidence type="ECO:0000313" key="16">
    <source>
        <dbReference type="Proteomes" id="UP000593601"/>
    </source>
</evidence>
<dbReference type="Pfam" id="PF04452">
    <property type="entry name" value="Methyltrans_RNA"/>
    <property type="match status" value="1"/>
</dbReference>
<evidence type="ECO:0000256" key="6">
    <source>
        <dbReference type="ARBA" id="ARBA00022552"/>
    </source>
</evidence>
<dbReference type="Gene3D" id="3.40.1280.10">
    <property type="match status" value="1"/>
</dbReference>
<feature type="domain" description="Ribosomal RNA small subunit methyltransferase E methyltransferase" evidence="13">
    <location>
        <begin position="75"/>
        <end position="240"/>
    </location>
</feature>
<accession>A0A7M2RIJ7</accession>
<gene>
    <name evidence="15" type="ORF">INP51_02225</name>
</gene>
<dbReference type="Pfam" id="PF20260">
    <property type="entry name" value="PUA_4"/>
    <property type="match status" value="1"/>
</dbReference>
<comment type="similarity">
    <text evidence="2 12">Belongs to the RNA methyltransferase RsmE family.</text>
</comment>
<evidence type="ECO:0000256" key="10">
    <source>
        <dbReference type="ARBA" id="ARBA00025699"/>
    </source>
</evidence>
<organism evidence="15 16">
    <name type="scientific">Blautia liquoris</name>
    <dbReference type="NCBI Taxonomy" id="2779518"/>
    <lineage>
        <taxon>Bacteria</taxon>
        <taxon>Bacillati</taxon>
        <taxon>Bacillota</taxon>
        <taxon>Clostridia</taxon>
        <taxon>Lachnospirales</taxon>
        <taxon>Lachnospiraceae</taxon>
        <taxon>Blautia</taxon>
    </lineage>
</organism>
<dbReference type="PANTHER" id="PTHR30027">
    <property type="entry name" value="RIBOSOMAL RNA SMALL SUBUNIT METHYLTRANSFERASE E"/>
    <property type="match status" value="1"/>
</dbReference>
<dbReference type="EC" id="2.1.1.193" evidence="3 12"/>
<dbReference type="NCBIfam" id="TIGR00046">
    <property type="entry name" value="RsmE family RNA methyltransferase"/>
    <property type="match status" value="1"/>
</dbReference>
<feature type="domain" description="Ribosomal RNA small subunit methyltransferase E PUA-like" evidence="14">
    <location>
        <begin position="18"/>
        <end position="65"/>
    </location>
</feature>